<feature type="binding site" evidence="3">
    <location>
        <position position="124"/>
    </location>
    <ligand>
        <name>substrate</name>
    </ligand>
</feature>
<dbReference type="SUPFAM" id="SSF110857">
    <property type="entry name" value="Gamma-glutamyl cyclotransferase-like"/>
    <property type="match status" value="1"/>
</dbReference>
<accession>A0A1H6AAI6</accession>
<dbReference type="Gene3D" id="3.10.490.10">
    <property type="entry name" value="Gamma-glutamyl cyclotransferase-like"/>
    <property type="match status" value="1"/>
</dbReference>
<evidence type="ECO:0000256" key="1">
    <source>
        <dbReference type="ARBA" id="ARBA00023239"/>
    </source>
</evidence>
<gene>
    <name evidence="4" type="ORF">SAMN03080598_04024</name>
</gene>
<dbReference type="CDD" id="cd06661">
    <property type="entry name" value="GGCT_like"/>
    <property type="match status" value="1"/>
</dbReference>
<dbReference type="GO" id="GO:0003839">
    <property type="term" value="F:gamma-glutamylcyclotransferase activity"/>
    <property type="evidence" value="ECO:0007669"/>
    <property type="project" value="InterPro"/>
</dbReference>
<dbReference type="Pfam" id="PF13772">
    <property type="entry name" value="AIG2_2"/>
    <property type="match status" value="1"/>
</dbReference>
<keyword evidence="5" id="KW-1185">Reference proteome</keyword>
<dbReference type="InterPro" id="IPR036568">
    <property type="entry name" value="GGCT-like_sf"/>
</dbReference>
<evidence type="ECO:0000256" key="3">
    <source>
        <dbReference type="PIRSR" id="PIRSR617939-2"/>
    </source>
</evidence>
<evidence type="ECO:0000313" key="5">
    <source>
        <dbReference type="Proteomes" id="UP000236736"/>
    </source>
</evidence>
<evidence type="ECO:0000256" key="2">
    <source>
        <dbReference type="PIRSR" id="PIRSR617939-1"/>
    </source>
</evidence>
<dbReference type="InterPro" id="IPR017939">
    <property type="entry name" value="G-Glutamylcylcotransferase"/>
</dbReference>
<proteinExistence type="predicted"/>
<evidence type="ECO:0000313" key="4">
    <source>
        <dbReference type="EMBL" id="SEG45718.1"/>
    </source>
</evidence>
<protein>
    <submittedName>
        <fullName evidence="4">AIG2-like family protein</fullName>
    </submittedName>
</protein>
<dbReference type="RefSeq" id="WP_103926578.1">
    <property type="nucleotide sequence ID" value="NZ_FNVR01000040.1"/>
</dbReference>
<name>A0A1H6AAI6_9BACT</name>
<sequence length="267" mass="30205">MFYYFGYGSNINLISLRAKGVDPIQSQKAMLKGWKLKFNVQHWFRHEGGMGNIESTGDPDDLVEGMVHLCHDEQLASMDAMESLGIAYDRIEVKLETETGPVTAWAYVGLPDYLDGSCLPTRRYLNIIINGARAAGLSESYISKLSKQSLLPEVIYPEFKAPEGNFPNYTKKSLSENPKLTALAGAVFDMSEARSKLRIIERLFGGKDMTLFHLKRHDSSTGNETIDDIIKGNISDQGKKYLNTYLHEYNKEFNYAGRYIFDTDQEE</sequence>
<dbReference type="OrthoDB" id="141582at2"/>
<dbReference type="AlphaFoldDB" id="A0A1H6AAI6"/>
<dbReference type="Proteomes" id="UP000236736">
    <property type="component" value="Unassembled WGS sequence"/>
</dbReference>
<keyword evidence="1" id="KW-0456">Lyase</keyword>
<dbReference type="InterPro" id="IPR013024">
    <property type="entry name" value="GGCT-like"/>
</dbReference>
<dbReference type="PANTHER" id="PTHR12935:SF0">
    <property type="entry name" value="GAMMA-GLUTAMYLCYCLOTRANSFERASE"/>
    <property type="match status" value="1"/>
</dbReference>
<dbReference type="PANTHER" id="PTHR12935">
    <property type="entry name" value="GAMMA-GLUTAMYLCYCLOTRANSFERASE"/>
    <property type="match status" value="1"/>
</dbReference>
<dbReference type="EMBL" id="FNVR01000040">
    <property type="protein sequence ID" value="SEG45718.1"/>
    <property type="molecule type" value="Genomic_DNA"/>
</dbReference>
<organism evidence="4 5">
    <name type="scientific">Algoriphagus boritolerans DSM 17298 = JCM 18970</name>
    <dbReference type="NCBI Taxonomy" id="1120964"/>
    <lineage>
        <taxon>Bacteria</taxon>
        <taxon>Pseudomonadati</taxon>
        <taxon>Bacteroidota</taxon>
        <taxon>Cytophagia</taxon>
        <taxon>Cytophagales</taxon>
        <taxon>Cyclobacteriaceae</taxon>
        <taxon>Algoriphagus</taxon>
    </lineage>
</organism>
<feature type="binding site" evidence="3">
    <location>
        <begin position="4"/>
        <end position="9"/>
    </location>
    <ligand>
        <name>substrate</name>
    </ligand>
</feature>
<feature type="active site" description="Proton acceptor" evidence="2">
    <location>
        <position position="82"/>
    </location>
</feature>
<dbReference type="STRING" id="1120964.GCA_001313265_07073"/>
<reference evidence="5" key="1">
    <citation type="submission" date="2016-10" db="EMBL/GenBank/DDBJ databases">
        <authorList>
            <person name="Varghese N."/>
            <person name="Submissions S."/>
        </authorList>
    </citation>
    <scope>NUCLEOTIDE SEQUENCE [LARGE SCALE GENOMIC DNA]</scope>
    <source>
        <strain evidence="5">DSM 17298</strain>
    </source>
</reference>